<comment type="caution">
    <text evidence="1">The sequence shown here is derived from an EMBL/GenBank/DDBJ whole genome shotgun (WGS) entry which is preliminary data.</text>
</comment>
<dbReference type="EMBL" id="CAJVPT010059362">
    <property type="protein sequence ID" value="CAG8761865.1"/>
    <property type="molecule type" value="Genomic_DNA"/>
</dbReference>
<evidence type="ECO:0000313" key="2">
    <source>
        <dbReference type="Proteomes" id="UP000789525"/>
    </source>
</evidence>
<gene>
    <name evidence="1" type="ORF">ACOLOM_LOCUS13240</name>
</gene>
<keyword evidence="2" id="KW-1185">Reference proteome</keyword>
<protein>
    <submittedName>
        <fullName evidence="1">16863_t:CDS:1</fullName>
    </submittedName>
</protein>
<sequence length="47" mass="5023">VCDTYADSPNSPCGESSNDSSEKNHLKRKVSVMTSFPRLVPIGLALA</sequence>
<reference evidence="1" key="1">
    <citation type="submission" date="2021-06" db="EMBL/GenBank/DDBJ databases">
        <authorList>
            <person name="Kallberg Y."/>
            <person name="Tangrot J."/>
            <person name="Rosling A."/>
        </authorList>
    </citation>
    <scope>NUCLEOTIDE SEQUENCE</scope>
    <source>
        <strain evidence="1">CL356</strain>
    </source>
</reference>
<feature type="non-terminal residue" evidence="1">
    <location>
        <position position="1"/>
    </location>
</feature>
<evidence type="ECO:0000313" key="1">
    <source>
        <dbReference type="EMBL" id="CAG8761865.1"/>
    </source>
</evidence>
<name>A0ACA9QQ80_9GLOM</name>
<organism evidence="1 2">
    <name type="scientific">Acaulospora colombiana</name>
    <dbReference type="NCBI Taxonomy" id="27376"/>
    <lineage>
        <taxon>Eukaryota</taxon>
        <taxon>Fungi</taxon>
        <taxon>Fungi incertae sedis</taxon>
        <taxon>Mucoromycota</taxon>
        <taxon>Glomeromycotina</taxon>
        <taxon>Glomeromycetes</taxon>
        <taxon>Diversisporales</taxon>
        <taxon>Acaulosporaceae</taxon>
        <taxon>Acaulospora</taxon>
    </lineage>
</organism>
<accession>A0ACA9QQ80</accession>
<proteinExistence type="predicted"/>
<dbReference type="Proteomes" id="UP000789525">
    <property type="component" value="Unassembled WGS sequence"/>
</dbReference>